<dbReference type="InterPro" id="IPR006311">
    <property type="entry name" value="TAT_signal"/>
</dbReference>
<dbReference type="Pfam" id="PF13229">
    <property type="entry name" value="Beta_helix"/>
    <property type="match status" value="1"/>
</dbReference>
<proteinExistence type="predicted"/>
<dbReference type="SUPFAM" id="SSF51126">
    <property type="entry name" value="Pectin lyase-like"/>
    <property type="match status" value="1"/>
</dbReference>
<dbReference type="AlphaFoldDB" id="A0A5C4T1T1"/>
<accession>A0A5C4T1T1</accession>
<dbReference type="Pfam" id="PF12708">
    <property type="entry name" value="Pect-lyase_RHGA_epim"/>
    <property type="match status" value="1"/>
</dbReference>
<keyword evidence="4" id="KW-1185">Reference proteome</keyword>
<sequence>MSDFLKHASDASGGAESAVHADKQAASWSRRKMLTAFGLTGVSLAVAGVARGLTASADSSSGVTASVYGGMGPEPILDLLGDRIVRRSSLAELRALTVAEPDAIYFVSDYMREGHFYYDPADTASPDNMGTIIVSSGGARFKRIVSNRIVNVQWFGAVGDGGTDDAPAIQAAIDAIPSEGGTLFFPPTSAFYALETSGLVVENRHNITISGFGATVKFKAGVPDIQNTNMRFSNFLLRNCRRIRIEGLIVHGNLSGRTAHAGAESFHSAISLLGCANVHVFQCTVTEGMTDGIYLGGINIPGTPSSVQVNENVLIDFCTITYCRRNNISVVAADGVTISNCIATHAGQIQGTAPRAGIDVEPNKTRYGTSKNVVLLNNTVKDNAGTYGVTFGGSGTERAVVEGNTISGHTTGLNFNNNSDAPYNTDVRVLNNTIRNNSTGMRVVGENVERISGNLFCDNQLIGLTLLTKTNGIQIQSNRFVRNGTYGISAGYPTTTPSPNNVAAIYMTDNLFQDNVDAETVGTAGGASVRLYVKDEHAVVVFNDNIQLSSDGAVNKMKGVFLNQPCIARANGNFAKNLLDNEHPHDGFGGVGNYSADALVPEM</sequence>
<dbReference type="OrthoDB" id="2488735at2"/>
<comment type="caution">
    <text evidence="3">The sequence shown here is derived from an EMBL/GenBank/DDBJ whole genome shotgun (WGS) entry which is preliminary data.</text>
</comment>
<evidence type="ECO:0000259" key="2">
    <source>
        <dbReference type="Pfam" id="PF13229"/>
    </source>
</evidence>
<dbReference type="SMART" id="SM00710">
    <property type="entry name" value="PbH1"/>
    <property type="match status" value="9"/>
</dbReference>
<dbReference type="InterPro" id="IPR012334">
    <property type="entry name" value="Pectin_lyas_fold"/>
</dbReference>
<feature type="domain" description="Rhamnogalacturonase A/B/Epimerase-like pectate lyase" evidence="1">
    <location>
        <begin position="149"/>
        <end position="187"/>
    </location>
</feature>
<evidence type="ECO:0000313" key="3">
    <source>
        <dbReference type="EMBL" id="TNJ62775.1"/>
    </source>
</evidence>
<evidence type="ECO:0000259" key="1">
    <source>
        <dbReference type="Pfam" id="PF12708"/>
    </source>
</evidence>
<reference evidence="3 4" key="1">
    <citation type="submission" date="2019-05" db="EMBL/GenBank/DDBJ databases">
        <title>We sequenced the genome of Paenibacillus hemerocallicola KCTC 33185 for further insight into its adaptation and study the phylogeny of Paenibacillus.</title>
        <authorList>
            <person name="Narsing Rao M.P."/>
        </authorList>
    </citation>
    <scope>NUCLEOTIDE SEQUENCE [LARGE SCALE GENOMIC DNA]</scope>
    <source>
        <strain evidence="3 4">KCTC 33185</strain>
    </source>
</reference>
<name>A0A5C4T1T1_9BACL</name>
<dbReference type="InterPro" id="IPR011050">
    <property type="entry name" value="Pectin_lyase_fold/virulence"/>
</dbReference>
<dbReference type="InterPro" id="IPR039448">
    <property type="entry name" value="Beta_helix"/>
</dbReference>
<evidence type="ECO:0000313" key="4">
    <source>
        <dbReference type="Proteomes" id="UP000307943"/>
    </source>
</evidence>
<dbReference type="InterPro" id="IPR006626">
    <property type="entry name" value="PbH1"/>
</dbReference>
<gene>
    <name evidence="3" type="ORF">FE784_28780</name>
</gene>
<protein>
    <submittedName>
        <fullName evidence="3">Uncharacterized protein</fullName>
    </submittedName>
</protein>
<dbReference type="PROSITE" id="PS51318">
    <property type="entry name" value="TAT"/>
    <property type="match status" value="1"/>
</dbReference>
<dbReference type="Gene3D" id="2.160.20.10">
    <property type="entry name" value="Single-stranded right-handed beta-helix, Pectin lyase-like"/>
    <property type="match status" value="1"/>
</dbReference>
<dbReference type="InterPro" id="IPR024535">
    <property type="entry name" value="RHGA/B-epi-like_pectate_lyase"/>
</dbReference>
<dbReference type="Proteomes" id="UP000307943">
    <property type="component" value="Unassembled WGS sequence"/>
</dbReference>
<dbReference type="RefSeq" id="WP_139605710.1">
    <property type="nucleotide sequence ID" value="NZ_VDCQ01000053.1"/>
</dbReference>
<feature type="domain" description="Right handed beta helix" evidence="2">
    <location>
        <begin position="267"/>
        <end position="420"/>
    </location>
</feature>
<organism evidence="3 4">
    <name type="scientific">Paenibacillus hemerocallicola</name>
    <dbReference type="NCBI Taxonomy" id="1172614"/>
    <lineage>
        <taxon>Bacteria</taxon>
        <taxon>Bacillati</taxon>
        <taxon>Bacillota</taxon>
        <taxon>Bacilli</taxon>
        <taxon>Bacillales</taxon>
        <taxon>Paenibacillaceae</taxon>
        <taxon>Paenibacillus</taxon>
    </lineage>
</organism>
<dbReference type="EMBL" id="VDCQ01000053">
    <property type="protein sequence ID" value="TNJ62775.1"/>
    <property type="molecule type" value="Genomic_DNA"/>
</dbReference>